<dbReference type="EMBL" id="KN846951">
    <property type="protein sequence ID" value="KIV87565.1"/>
    <property type="molecule type" value="Genomic_DNA"/>
</dbReference>
<organism evidence="2 3">
    <name type="scientific">Exophiala sideris</name>
    <dbReference type="NCBI Taxonomy" id="1016849"/>
    <lineage>
        <taxon>Eukaryota</taxon>
        <taxon>Fungi</taxon>
        <taxon>Dikarya</taxon>
        <taxon>Ascomycota</taxon>
        <taxon>Pezizomycotina</taxon>
        <taxon>Eurotiomycetes</taxon>
        <taxon>Chaetothyriomycetidae</taxon>
        <taxon>Chaetothyriales</taxon>
        <taxon>Herpotrichiellaceae</taxon>
        <taxon>Exophiala</taxon>
    </lineage>
</organism>
<dbReference type="SUPFAM" id="SSF54427">
    <property type="entry name" value="NTF2-like"/>
    <property type="match status" value="1"/>
</dbReference>
<dbReference type="HOGENOM" id="CLU_1435375_0_0_1"/>
<evidence type="ECO:0000259" key="1">
    <source>
        <dbReference type="Pfam" id="PF13577"/>
    </source>
</evidence>
<dbReference type="Gene3D" id="3.10.450.50">
    <property type="match status" value="1"/>
</dbReference>
<gene>
    <name evidence="2" type="ORF">PV11_03102</name>
</gene>
<accession>A0A0D1WFN2</accession>
<reference evidence="2 3" key="1">
    <citation type="submission" date="2015-01" db="EMBL/GenBank/DDBJ databases">
        <title>The Genome Sequence of Exophiala sideris CBS121828.</title>
        <authorList>
            <consortium name="The Broad Institute Genomics Platform"/>
            <person name="Cuomo C."/>
            <person name="de Hoog S."/>
            <person name="Gorbushina A."/>
            <person name="Stielow B."/>
            <person name="Teixiera M."/>
            <person name="Abouelleil A."/>
            <person name="Chapman S.B."/>
            <person name="Priest M."/>
            <person name="Young S.K."/>
            <person name="Wortman J."/>
            <person name="Nusbaum C."/>
            <person name="Birren B."/>
        </authorList>
    </citation>
    <scope>NUCLEOTIDE SEQUENCE [LARGE SCALE GENOMIC DNA]</scope>
    <source>
        <strain evidence="2 3">CBS 121828</strain>
    </source>
</reference>
<sequence>MDRLLAKEAIVETIMSVARALDDLDTKLLQGQFLAGHDIALDVSGHLKELPLQHILPEELARQMYTVLAGFDATHHVITNEVVKFGERQESLSKAHATVYFSAYHCLQDKEGLIKSVFARGRWEIDVEKHSDRWVITSLAIIRTVPSEPADLNLYNVAKARVEAGDGRVLNNTVPCKTL</sequence>
<evidence type="ECO:0000313" key="3">
    <source>
        <dbReference type="Proteomes" id="UP000053599"/>
    </source>
</evidence>
<dbReference type="InterPro" id="IPR032710">
    <property type="entry name" value="NTF2-like_dom_sf"/>
</dbReference>
<dbReference type="AlphaFoldDB" id="A0A0D1WFN2"/>
<dbReference type="InterPro" id="IPR037401">
    <property type="entry name" value="SnoaL-like"/>
</dbReference>
<name>A0A0D1WFN2_9EURO</name>
<evidence type="ECO:0000313" key="2">
    <source>
        <dbReference type="EMBL" id="KIV87565.1"/>
    </source>
</evidence>
<feature type="domain" description="SnoaL-like" evidence="1">
    <location>
        <begin position="3"/>
        <end position="139"/>
    </location>
</feature>
<protein>
    <recommendedName>
        <fullName evidence="1">SnoaL-like domain-containing protein</fullName>
    </recommendedName>
</protein>
<dbReference type="OrthoDB" id="5208229at2759"/>
<dbReference type="Pfam" id="PF13577">
    <property type="entry name" value="SnoaL_4"/>
    <property type="match status" value="1"/>
</dbReference>
<proteinExistence type="predicted"/>
<dbReference type="Proteomes" id="UP000053599">
    <property type="component" value="Unassembled WGS sequence"/>
</dbReference>